<gene>
    <name evidence="2" type="ORF">g.54051</name>
</gene>
<reference evidence="2" key="1">
    <citation type="submission" date="2015-11" db="EMBL/GenBank/DDBJ databases">
        <title>De novo transcriptome assembly of four potential Pierce s Disease insect vectors from Arizona vineyards.</title>
        <authorList>
            <person name="Tassone E.E."/>
        </authorList>
    </citation>
    <scope>NUCLEOTIDE SEQUENCE</scope>
</reference>
<sequence length="249" mass="27118">DYNSRMQFKSRVTPETTNSEPKMKTVPGTSASALKVTPKTTAPKDKLNVATQSSESMCISDIASSGYDPSTETNMLTTKNTSNGQFHDSSTTSTISNTNITSTLVESFLTQDTIISEPKVTIETTTLECNPNPDNPNSKLNPSIIRPTLKSRVVAENLDSEQTLPVMVSSELRTTPENRFVLYQIVSSLSVVRFCIHLLLSPIVQRFNTPSAFKFGPKSEAPVSQTSEINSGSKSNMTSRSSATKHKVT</sequence>
<feature type="region of interest" description="Disordered" evidence="1">
    <location>
        <begin position="215"/>
        <end position="249"/>
    </location>
</feature>
<name>A0A1B6L1M7_9HEMI</name>
<protein>
    <submittedName>
        <fullName evidence="2">Uncharacterized protein</fullName>
    </submittedName>
</protein>
<feature type="region of interest" description="Disordered" evidence="1">
    <location>
        <begin position="1"/>
        <end position="40"/>
    </location>
</feature>
<feature type="non-terminal residue" evidence="2">
    <location>
        <position position="1"/>
    </location>
</feature>
<accession>A0A1B6L1M7</accession>
<feature type="non-terminal residue" evidence="2">
    <location>
        <position position="249"/>
    </location>
</feature>
<evidence type="ECO:0000313" key="2">
    <source>
        <dbReference type="EMBL" id="JAT17555.1"/>
    </source>
</evidence>
<dbReference type="AlphaFoldDB" id="A0A1B6L1M7"/>
<evidence type="ECO:0000256" key="1">
    <source>
        <dbReference type="SAM" id="MobiDB-lite"/>
    </source>
</evidence>
<dbReference type="EMBL" id="GEBQ01022422">
    <property type="protein sequence ID" value="JAT17555.1"/>
    <property type="molecule type" value="Transcribed_RNA"/>
</dbReference>
<feature type="compositionally biased region" description="Polar residues" evidence="1">
    <location>
        <begin position="222"/>
        <end position="242"/>
    </location>
</feature>
<proteinExistence type="predicted"/>
<organism evidence="2">
    <name type="scientific">Graphocephala atropunctata</name>
    <dbReference type="NCBI Taxonomy" id="36148"/>
    <lineage>
        <taxon>Eukaryota</taxon>
        <taxon>Metazoa</taxon>
        <taxon>Ecdysozoa</taxon>
        <taxon>Arthropoda</taxon>
        <taxon>Hexapoda</taxon>
        <taxon>Insecta</taxon>
        <taxon>Pterygota</taxon>
        <taxon>Neoptera</taxon>
        <taxon>Paraneoptera</taxon>
        <taxon>Hemiptera</taxon>
        <taxon>Auchenorrhyncha</taxon>
        <taxon>Membracoidea</taxon>
        <taxon>Cicadellidae</taxon>
        <taxon>Cicadellinae</taxon>
        <taxon>Cicadellini</taxon>
        <taxon>Graphocephala</taxon>
    </lineage>
</organism>